<accession>A0A5E4CCH5</accession>
<organism evidence="3 4">
    <name type="scientific">Marmota monax</name>
    <name type="common">Woodchuck</name>
    <dbReference type="NCBI Taxonomy" id="9995"/>
    <lineage>
        <taxon>Eukaryota</taxon>
        <taxon>Metazoa</taxon>
        <taxon>Chordata</taxon>
        <taxon>Craniata</taxon>
        <taxon>Vertebrata</taxon>
        <taxon>Euteleostomi</taxon>
        <taxon>Mammalia</taxon>
        <taxon>Eutheria</taxon>
        <taxon>Euarchontoglires</taxon>
        <taxon>Glires</taxon>
        <taxon>Rodentia</taxon>
        <taxon>Sciuromorpha</taxon>
        <taxon>Sciuridae</taxon>
        <taxon>Xerinae</taxon>
        <taxon>Marmotini</taxon>
        <taxon>Marmota</taxon>
    </lineage>
</organism>
<keyword evidence="4" id="KW-1185">Reference proteome</keyword>
<evidence type="ECO:0000313" key="4">
    <source>
        <dbReference type="Proteomes" id="UP000335636"/>
    </source>
</evidence>
<name>A0A5E4CCH5_MARMO</name>
<dbReference type="AlphaFoldDB" id="A0A5E4CCH5"/>
<reference evidence="2" key="2">
    <citation type="submission" date="2020-08" db="EMBL/GenBank/DDBJ databases">
        <authorList>
            <person name="Shumante A."/>
            <person name="Zimin A.V."/>
            <person name="Puiu D."/>
            <person name="Salzberg S.L."/>
        </authorList>
    </citation>
    <scope>NUCLEOTIDE SEQUENCE</scope>
    <source>
        <strain evidence="2">WC2-LM</strain>
        <tissue evidence="2">Liver</tissue>
    </source>
</reference>
<reference evidence="3 4" key="1">
    <citation type="submission" date="2019-04" db="EMBL/GenBank/DDBJ databases">
        <authorList>
            <person name="Alioto T."/>
            <person name="Alioto T."/>
        </authorList>
    </citation>
    <scope>NUCLEOTIDE SEQUENCE [LARGE SCALE GENOMIC DNA]</scope>
</reference>
<dbReference type="EMBL" id="WJEC01008458">
    <property type="protein sequence ID" value="KAF7462098.1"/>
    <property type="molecule type" value="Genomic_DNA"/>
</dbReference>
<evidence type="ECO:0000256" key="1">
    <source>
        <dbReference type="SAM" id="MobiDB-lite"/>
    </source>
</evidence>
<proteinExistence type="predicted"/>
<evidence type="ECO:0000313" key="2">
    <source>
        <dbReference type="EMBL" id="KAF7462098.1"/>
    </source>
</evidence>
<feature type="region of interest" description="Disordered" evidence="1">
    <location>
        <begin position="38"/>
        <end position="136"/>
    </location>
</feature>
<dbReference type="Proteomes" id="UP000662637">
    <property type="component" value="Unassembled WGS sequence"/>
</dbReference>
<dbReference type="Proteomes" id="UP000335636">
    <property type="component" value="Unassembled WGS sequence"/>
</dbReference>
<sequence length="166" mass="17676">MQGEEAVGGHTELIPCRGAERSRVLPCTRSRKSCKLDFRRQQLQRGTDLRGEAGRGESGRRASGAPGGSSGRWGGKGWSHMGRSKTRRPRAPWAEPELQEPEPGRAASGTLAVWAEHSISRPRRSLPSVRNQGERPALLETGITDCSLISEPLAVGAAPAAPPGPG</sequence>
<feature type="region of interest" description="Disordered" evidence="1">
    <location>
        <begin position="1"/>
        <end position="24"/>
    </location>
</feature>
<feature type="compositionally biased region" description="Gly residues" evidence="1">
    <location>
        <begin position="65"/>
        <end position="77"/>
    </location>
</feature>
<dbReference type="EMBL" id="CABDUW010001198">
    <property type="protein sequence ID" value="VTJ79538.1"/>
    <property type="molecule type" value="Genomic_DNA"/>
</dbReference>
<feature type="compositionally biased region" description="Basic and acidic residues" evidence="1">
    <location>
        <begin position="47"/>
        <end position="60"/>
    </location>
</feature>
<protein>
    <submittedName>
        <fullName evidence="3">Uncharacterized protein</fullName>
    </submittedName>
</protein>
<gene>
    <name evidence="2" type="ORF">GHT09_013154</name>
    <name evidence="3" type="ORF">MONAX_5E019325</name>
</gene>
<evidence type="ECO:0000313" key="3">
    <source>
        <dbReference type="EMBL" id="VTJ79538.1"/>
    </source>
</evidence>